<accession>A0A918PS27</accession>
<proteinExistence type="predicted"/>
<evidence type="ECO:0000313" key="2">
    <source>
        <dbReference type="Proteomes" id="UP000619457"/>
    </source>
</evidence>
<name>A0A918PS27_9BACT</name>
<organism evidence="1 2">
    <name type="scientific">Echinicola pacifica</name>
    <dbReference type="NCBI Taxonomy" id="346377"/>
    <lineage>
        <taxon>Bacteria</taxon>
        <taxon>Pseudomonadati</taxon>
        <taxon>Bacteroidota</taxon>
        <taxon>Cytophagia</taxon>
        <taxon>Cytophagales</taxon>
        <taxon>Cyclobacteriaceae</taxon>
        <taxon>Echinicola</taxon>
    </lineage>
</organism>
<keyword evidence="2" id="KW-1185">Reference proteome</keyword>
<evidence type="ECO:0000313" key="1">
    <source>
        <dbReference type="EMBL" id="GGZ20107.1"/>
    </source>
</evidence>
<dbReference type="AlphaFoldDB" id="A0A918PS27"/>
<dbReference type="EMBL" id="BMWX01000002">
    <property type="protein sequence ID" value="GGZ20107.1"/>
    <property type="molecule type" value="Genomic_DNA"/>
</dbReference>
<reference evidence="1" key="1">
    <citation type="journal article" date="2014" name="Int. J. Syst. Evol. Microbiol.">
        <title>Complete genome sequence of Corynebacterium casei LMG S-19264T (=DSM 44701T), isolated from a smear-ripened cheese.</title>
        <authorList>
            <consortium name="US DOE Joint Genome Institute (JGI-PGF)"/>
            <person name="Walter F."/>
            <person name="Albersmeier A."/>
            <person name="Kalinowski J."/>
            <person name="Ruckert C."/>
        </authorList>
    </citation>
    <scope>NUCLEOTIDE SEQUENCE</scope>
    <source>
        <strain evidence="1">KCTC 12368</strain>
    </source>
</reference>
<comment type="caution">
    <text evidence="1">The sequence shown here is derived from an EMBL/GenBank/DDBJ whole genome shotgun (WGS) entry which is preliminary data.</text>
</comment>
<dbReference type="Proteomes" id="UP000619457">
    <property type="component" value="Unassembled WGS sequence"/>
</dbReference>
<reference evidence="1" key="2">
    <citation type="submission" date="2020-09" db="EMBL/GenBank/DDBJ databases">
        <authorList>
            <person name="Sun Q."/>
            <person name="Kim S."/>
        </authorList>
    </citation>
    <scope>NUCLEOTIDE SEQUENCE</scope>
    <source>
        <strain evidence="1">KCTC 12368</strain>
    </source>
</reference>
<sequence>MVEKEHSEIEKIALQLYPIGLSDIRYHEMILAIFRNNIDKALADYDRNGEEYSLPANPFNGYIQDNHDAEHAKNQPYDLHKMLINMKLMKESIAQHKEVYTNSLLLGNAFYNISHFGNARLYESAIIGYYSSPYGYNPHWRRLLTDCSLAASYYKQAYEQATNEEQKARAAYMLAKCERNEYYYTKYYEKSDSEWNQIQDEVDFLAWEGFQMLKNDYADTDFYQEVIRECGYFRTWVTK</sequence>
<protein>
    <submittedName>
        <fullName evidence="1">Uncharacterized protein</fullName>
    </submittedName>
</protein>
<gene>
    <name evidence="1" type="ORF">GCM10007049_10820</name>
</gene>